<dbReference type="RefSeq" id="WP_250927090.1">
    <property type="nucleotide sequence ID" value="NZ_JAMQBK010000008.1"/>
</dbReference>
<dbReference type="PANTHER" id="PTHR36974">
    <property type="entry name" value="MEMBRANE PROTEIN-RELATED"/>
    <property type="match status" value="1"/>
</dbReference>
<gene>
    <name evidence="6" type="ORF">NB063_02190</name>
</gene>
<reference evidence="6 7" key="1">
    <citation type="journal article" date="2022" name="Syst. Appl. Microbiol.">
        <title>Rhodopirellula aestuarii sp. nov., a novel member of the genus Rhodopirellula isolated from brackish sediments collected in the Tagus River estuary, Portugal.</title>
        <authorList>
            <person name="Vitorino I.R."/>
            <person name="Klimek D."/>
            <person name="Calusinska M."/>
            <person name="Lobo-da-Cunha A."/>
            <person name="Vasconcelos V."/>
            <person name="Lage O.M."/>
        </authorList>
    </citation>
    <scope>NUCLEOTIDE SEQUENCE [LARGE SCALE GENOMIC DNA]</scope>
    <source>
        <strain evidence="6 7">ICT_H3.1</strain>
    </source>
</reference>
<evidence type="ECO:0008006" key="8">
    <source>
        <dbReference type="Google" id="ProtNLM"/>
    </source>
</evidence>
<dbReference type="InterPro" id="IPR032808">
    <property type="entry name" value="DoxX"/>
</dbReference>
<accession>A0ABT0TXW0</accession>
<evidence type="ECO:0000313" key="7">
    <source>
        <dbReference type="Proteomes" id="UP001202961"/>
    </source>
</evidence>
<protein>
    <recommendedName>
        <fullName evidence="8">DoxX family protein</fullName>
    </recommendedName>
</protein>
<dbReference type="PANTHER" id="PTHR36974:SF1">
    <property type="entry name" value="DOXX FAMILY MEMBRANE PROTEIN"/>
    <property type="match status" value="1"/>
</dbReference>
<feature type="transmembrane region" description="Helical" evidence="5">
    <location>
        <begin position="69"/>
        <end position="89"/>
    </location>
</feature>
<sequence>MNTTARKNSLWMLGVLFVVAGINHFVSPEVYRRIMPPYLPAHLMLIYVSGVFEVLGGVGLLVPSLRRTAGWGLIALLIAVFPANVHMAMNVEQFPAFPLAAIYARLPLQFLLIAWVYWAAIRTSQRE</sequence>
<feature type="transmembrane region" description="Helical" evidence="5">
    <location>
        <begin position="9"/>
        <end position="26"/>
    </location>
</feature>
<keyword evidence="7" id="KW-1185">Reference proteome</keyword>
<dbReference type="Pfam" id="PF07681">
    <property type="entry name" value="DoxX"/>
    <property type="match status" value="1"/>
</dbReference>
<evidence type="ECO:0000256" key="4">
    <source>
        <dbReference type="ARBA" id="ARBA00023136"/>
    </source>
</evidence>
<feature type="transmembrane region" description="Helical" evidence="5">
    <location>
        <begin position="38"/>
        <end position="62"/>
    </location>
</feature>
<dbReference type="EMBL" id="JAMQBK010000008">
    <property type="protein sequence ID" value="MCM2369424.1"/>
    <property type="molecule type" value="Genomic_DNA"/>
</dbReference>
<keyword evidence="3 5" id="KW-1133">Transmembrane helix</keyword>
<name>A0ABT0TXW0_9BACT</name>
<comment type="subcellular location">
    <subcellularLocation>
        <location evidence="1">Membrane</location>
        <topology evidence="1">Multi-pass membrane protein</topology>
    </subcellularLocation>
</comment>
<dbReference type="Proteomes" id="UP001202961">
    <property type="component" value="Unassembled WGS sequence"/>
</dbReference>
<evidence type="ECO:0000256" key="1">
    <source>
        <dbReference type="ARBA" id="ARBA00004141"/>
    </source>
</evidence>
<keyword evidence="2 5" id="KW-0812">Transmembrane</keyword>
<evidence type="ECO:0000313" key="6">
    <source>
        <dbReference type="EMBL" id="MCM2369424.1"/>
    </source>
</evidence>
<keyword evidence="4 5" id="KW-0472">Membrane</keyword>
<feature type="transmembrane region" description="Helical" evidence="5">
    <location>
        <begin position="101"/>
        <end position="121"/>
    </location>
</feature>
<comment type="caution">
    <text evidence="6">The sequence shown here is derived from an EMBL/GenBank/DDBJ whole genome shotgun (WGS) entry which is preliminary data.</text>
</comment>
<proteinExistence type="predicted"/>
<evidence type="ECO:0000256" key="5">
    <source>
        <dbReference type="SAM" id="Phobius"/>
    </source>
</evidence>
<evidence type="ECO:0000256" key="3">
    <source>
        <dbReference type="ARBA" id="ARBA00022989"/>
    </source>
</evidence>
<organism evidence="6 7">
    <name type="scientific">Aporhodopirellula aestuarii</name>
    <dbReference type="NCBI Taxonomy" id="2950107"/>
    <lineage>
        <taxon>Bacteria</taxon>
        <taxon>Pseudomonadati</taxon>
        <taxon>Planctomycetota</taxon>
        <taxon>Planctomycetia</taxon>
        <taxon>Pirellulales</taxon>
        <taxon>Pirellulaceae</taxon>
        <taxon>Aporhodopirellula</taxon>
    </lineage>
</organism>
<evidence type="ECO:0000256" key="2">
    <source>
        <dbReference type="ARBA" id="ARBA00022692"/>
    </source>
</evidence>